<dbReference type="FunFam" id="3.40.50.10140:FF:000001">
    <property type="entry name" value="Toll-like receptor 2"/>
    <property type="match status" value="1"/>
</dbReference>
<comment type="subcellular location">
    <subcellularLocation>
        <location evidence="1">Membrane</location>
        <topology evidence="1">Single-pass type I membrane protein</topology>
    </subcellularLocation>
</comment>
<dbReference type="SMART" id="SM00082">
    <property type="entry name" value="LRRCT"/>
    <property type="match status" value="1"/>
</dbReference>
<evidence type="ECO:0000256" key="7">
    <source>
        <dbReference type="ARBA" id="ARBA00022737"/>
    </source>
</evidence>
<reference evidence="16" key="2">
    <citation type="submission" date="2025-09" db="UniProtKB">
        <authorList>
            <consortium name="Ensembl"/>
        </authorList>
    </citation>
    <scope>IDENTIFICATION</scope>
</reference>
<dbReference type="Gene3D" id="3.40.50.10140">
    <property type="entry name" value="Toll/interleukin-1 receptor homology (TIR) domain"/>
    <property type="match status" value="1"/>
</dbReference>
<keyword evidence="10 14" id="KW-0472">Membrane</keyword>
<keyword evidence="7" id="KW-0677">Repeat</keyword>
<feature type="domain" description="TIR" evidence="15">
    <location>
        <begin position="793"/>
        <end position="933"/>
    </location>
</feature>
<evidence type="ECO:0000259" key="15">
    <source>
        <dbReference type="PROSITE" id="PS50104"/>
    </source>
</evidence>
<evidence type="ECO:0000313" key="16">
    <source>
        <dbReference type="Ensembl" id="ENSOMEP00000000145.1"/>
    </source>
</evidence>
<dbReference type="PROSITE" id="PS51450">
    <property type="entry name" value="LRR"/>
    <property type="match status" value="3"/>
</dbReference>
<organism evidence="16 17">
    <name type="scientific">Oryzias melastigma</name>
    <name type="common">Marine medaka</name>
    <dbReference type="NCBI Taxonomy" id="30732"/>
    <lineage>
        <taxon>Eukaryota</taxon>
        <taxon>Metazoa</taxon>
        <taxon>Chordata</taxon>
        <taxon>Craniata</taxon>
        <taxon>Vertebrata</taxon>
        <taxon>Euteleostomi</taxon>
        <taxon>Actinopterygii</taxon>
        <taxon>Neopterygii</taxon>
        <taxon>Teleostei</taxon>
        <taxon>Neoteleostei</taxon>
        <taxon>Acanthomorphata</taxon>
        <taxon>Ovalentaria</taxon>
        <taxon>Atherinomorphae</taxon>
        <taxon>Beloniformes</taxon>
        <taxon>Adrianichthyidae</taxon>
        <taxon>Oryziinae</taxon>
        <taxon>Oryzias</taxon>
    </lineage>
</organism>
<evidence type="ECO:0000256" key="3">
    <source>
        <dbReference type="ARBA" id="ARBA00022588"/>
    </source>
</evidence>
<evidence type="ECO:0000256" key="1">
    <source>
        <dbReference type="ARBA" id="ARBA00004479"/>
    </source>
</evidence>
<dbReference type="InterPro" id="IPR032675">
    <property type="entry name" value="LRR_dom_sf"/>
</dbReference>
<dbReference type="OMA" id="YSWELTN"/>
<dbReference type="AlphaFoldDB" id="A0A3B3B3K4"/>
<evidence type="ECO:0000256" key="9">
    <source>
        <dbReference type="ARBA" id="ARBA00022989"/>
    </source>
</evidence>
<dbReference type="GO" id="GO:0005886">
    <property type="term" value="C:plasma membrane"/>
    <property type="evidence" value="ECO:0007669"/>
    <property type="project" value="TreeGrafter"/>
</dbReference>
<dbReference type="FunFam" id="3.80.10.10:FF:000770">
    <property type="entry name" value="Uncharacterized protein"/>
    <property type="match status" value="1"/>
</dbReference>
<evidence type="ECO:0000256" key="12">
    <source>
        <dbReference type="ARBA" id="ARBA00023180"/>
    </source>
</evidence>
<dbReference type="InterPro" id="IPR003591">
    <property type="entry name" value="Leu-rich_rpt_typical-subtyp"/>
</dbReference>
<dbReference type="PROSITE" id="PS50104">
    <property type="entry name" value="TIR"/>
    <property type="match status" value="1"/>
</dbReference>
<keyword evidence="6" id="KW-0732">Signal</keyword>
<dbReference type="Gene3D" id="3.80.10.10">
    <property type="entry name" value="Ribonuclease Inhibitor"/>
    <property type="match status" value="4"/>
</dbReference>
<feature type="transmembrane region" description="Helical" evidence="14">
    <location>
        <begin position="16"/>
        <end position="37"/>
    </location>
</feature>
<keyword evidence="4" id="KW-0433">Leucine-rich repeat</keyword>
<proteinExistence type="inferred from homology"/>
<sequence>MGLKTVTTKSRRHLECFLFTFLLLLEYVVILVGGFALKNCHVSRNSAVCQKEKLTAVPQDIPQTVTSFDLSGNKLSSIRRWDFFHVPHLIQLDLNNNHIQQVDSFSFSNLNSLQKLNLNNNKLSKLDTNLFNGLRNLTELRISHNEIKTVSSGSFKSLSSLTFLDISYNKLQSLTNANVILQQLPQLQELIIKQNNLMCFYSWELTNTSVQLHALDITLNPFQDFKVTADVFPNLLRFSIGFNMSKPLKWDLKKTALPRVSSLDISQLHLTLSDMNSLFQAVNRTLTVLRMNAMKQNPNALINLSCSIPTMSTLQFRRNKLKRIEARLLELCTNVTELDLADNDIQFVSEDAFKGLPCLKTLTLSQNKLSSVPSAIWNLPGLYKLDLKMNRINTLRCQDFTNQTELRILYLQNNFLSNLTDCVFQDLVRLKLLKLQSNKIVKLNNAFKQHLTNLRVLYLNNNHLTVIGKEEFKGLHSLQNLSLQENHLGNLNEESFSGLTNLTHMLIMNNNIQKKDLDSGAFNALVNLKLLGLSNNHVQYKSESRCKAPFSHLSYLEELWFSDQRYHRKSYLPVNFLQGLTNLLHFDARSTQLVSLHKDTFNHTPKMEKLLISSNDLQALSAELFAPIPNLKSLYISRTQLPSLDFFRNANLKKLEFLQARKNQYSDITKDVILSLPALRYVDLQGNTFTCDCNNADFLQWITTSNQTQFYDAYNFLCRNPPSFKNKKLLHFDPASCMVDTGFICFVSTTCSIVCLMVASFIFHFMRWQLVYSYYLFLAWVYDSKHRNKQSADQYDAFISYNNHDEPWVMDELLPKLEGEQGWRLCLHHRDFEPGRPILDNVTDAIYGSRKTICIISRRYLESEWCSREIQAASFRLFDDQKDVLILVFLEDIPLNLLSPYHRMRKLLKRQTYLSWARAPNPQVFWEKLRRALQSGDDLDEDRFCPSLLQIP</sequence>
<evidence type="ECO:0000256" key="8">
    <source>
        <dbReference type="ARBA" id="ARBA00022859"/>
    </source>
</evidence>
<dbReference type="GO" id="GO:0038023">
    <property type="term" value="F:signaling receptor activity"/>
    <property type="evidence" value="ECO:0007669"/>
    <property type="project" value="TreeGrafter"/>
</dbReference>
<keyword evidence="9 14" id="KW-1133">Transmembrane helix</keyword>
<dbReference type="FunFam" id="3.80.10.10:FF:002200">
    <property type="entry name" value="Uncharacterized protein"/>
    <property type="match status" value="1"/>
</dbReference>
<dbReference type="GeneTree" id="ENSGT00940000163999"/>
<protein>
    <submittedName>
        <fullName evidence="16">Toll-like receptor 22</fullName>
    </submittedName>
</protein>
<dbReference type="Pfam" id="PF13855">
    <property type="entry name" value="LRR_8"/>
    <property type="match status" value="4"/>
</dbReference>
<evidence type="ECO:0000256" key="4">
    <source>
        <dbReference type="ARBA" id="ARBA00022614"/>
    </source>
</evidence>
<accession>A0A3B3B3K4</accession>
<dbReference type="STRING" id="30732.ENSOMEP00000000145"/>
<dbReference type="PaxDb" id="30732-ENSOMEP00000000145"/>
<dbReference type="InterPro" id="IPR000157">
    <property type="entry name" value="TIR_dom"/>
</dbReference>
<comment type="similarity">
    <text evidence="2">Belongs to the Toll-like receptor family.</text>
</comment>
<keyword evidence="12" id="KW-0325">Glycoprotein</keyword>
<keyword evidence="8" id="KW-0391">Immunity</keyword>
<dbReference type="PANTHER" id="PTHR24365">
    <property type="entry name" value="TOLL-LIKE RECEPTOR"/>
    <property type="match status" value="1"/>
</dbReference>
<dbReference type="PANTHER" id="PTHR24365:SF522">
    <property type="entry name" value="LOW QUALITY PROTEIN: TOLL-LIKE RECEPTOR 13-RELATED"/>
    <property type="match status" value="1"/>
</dbReference>
<evidence type="ECO:0000256" key="11">
    <source>
        <dbReference type="ARBA" id="ARBA00023170"/>
    </source>
</evidence>
<keyword evidence="5 14" id="KW-0812">Transmembrane</keyword>
<dbReference type="Pfam" id="PF01582">
    <property type="entry name" value="TIR"/>
    <property type="match status" value="1"/>
</dbReference>
<dbReference type="SMART" id="SM00365">
    <property type="entry name" value="LRR_SD22"/>
    <property type="match status" value="9"/>
</dbReference>
<dbReference type="GO" id="GO:0002224">
    <property type="term" value="P:toll-like receptor signaling pathway"/>
    <property type="evidence" value="ECO:0007669"/>
    <property type="project" value="TreeGrafter"/>
</dbReference>
<reference evidence="16" key="1">
    <citation type="submission" date="2025-08" db="UniProtKB">
        <authorList>
            <consortium name="Ensembl"/>
        </authorList>
    </citation>
    <scope>IDENTIFICATION</scope>
</reference>
<dbReference type="SUPFAM" id="SSF52200">
    <property type="entry name" value="Toll/Interleukin receptor TIR domain"/>
    <property type="match status" value="1"/>
</dbReference>
<keyword evidence="11" id="KW-0675">Receptor</keyword>
<dbReference type="InterPro" id="IPR035897">
    <property type="entry name" value="Toll_tir_struct_dom_sf"/>
</dbReference>
<dbReference type="GO" id="GO:0045087">
    <property type="term" value="P:innate immune response"/>
    <property type="evidence" value="ECO:0007669"/>
    <property type="project" value="UniProtKB-KW"/>
</dbReference>
<dbReference type="SMART" id="SM00369">
    <property type="entry name" value="LRR_TYP"/>
    <property type="match status" value="14"/>
</dbReference>
<evidence type="ECO:0000256" key="2">
    <source>
        <dbReference type="ARBA" id="ARBA00009634"/>
    </source>
</evidence>
<name>A0A3B3B3K4_ORYME</name>
<evidence type="ECO:0000256" key="14">
    <source>
        <dbReference type="SAM" id="Phobius"/>
    </source>
</evidence>
<evidence type="ECO:0000313" key="17">
    <source>
        <dbReference type="Proteomes" id="UP000261560"/>
    </source>
</evidence>
<keyword evidence="17" id="KW-1185">Reference proteome</keyword>
<keyword evidence="3" id="KW-0399">Innate immunity</keyword>
<dbReference type="SUPFAM" id="SSF52058">
    <property type="entry name" value="L domain-like"/>
    <property type="match status" value="2"/>
</dbReference>
<dbReference type="Ensembl" id="ENSOMET00000016331.1">
    <property type="protein sequence ID" value="ENSOMEP00000000145.1"/>
    <property type="gene ID" value="ENSOMEG00000023870.1"/>
</dbReference>
<evidence type="ECO:0000256" key="5">
    <source>
        <dbReference type="ARBA" id="ARBA00022692"/>
    </source>
</evidence>
<dbReference type="SMART" id="SM00255">
    <property type="entry name" value="TIR"/>
    <property type="match status" value="1"/>
</dbReference>
<dbReference type="InterPro" id="IPR001611">
    <property type="entry name" value="Leu-rich_rpt"/>
</dbReference>
<dbReference type="InterPro" id="IPR000483">
    <property type="entry name" value="Cys-rich_flank_reg_C"/>
</dbReference>
<dbReference type="GO" id="GO:0006954">
    <property type="term" value="P:inflammatory response"/>
    <property type="evidence" value="ECO:0007669"/>
    <property type="project" value="UniProtKB-KW"/>
</dbReference>
<evidence type="ECO:0000256" key="10">
    <source>
        <dbReference type="ARBA" id="ARBA00023136"/>
    </source>
</evidence>
<dbReference type="Proteomes" id="UP000261560">
    <property type="component" value="Unplaced"/>
</dbReference>
<keyword evidence="13" id="KW-0395">Inflammatory response</keyword>
<feature type="transmembrane region" description="Helical" evidence="14">
    <location>
        <begin position="741"/>
        <end position="763"/>
    </location>
</feature>
<dbReference type="GO" id="GO:0009617">
    <property type="term" value="P:response to bacterium"/>
    <property type="evidence" value="ECO:0007669"/>
    <property type="project" value="Ensembl"/>
</dbReference>
<evidence type="ECO:0000256" key="13">
    <source>
        <dbReference type="ARBA" id="ARBA00023198"/>
    </source>
</evidence>
<evidence type="ECO:0000256" key="6">
    <source>
        <dbReference type="ARBA" id="ARBA00022729"/>
    </source>
</evidence>